<feature type="compositionally biased region" description="Basic residues" evidence="1">
    <location>
        <begin position="1"/>
        <end position="11"/>
    </location>
</feature>
<feature type="compositionally biased region" description="Low complexity" evidence="1">
    <location>
        <begin position="30"/>
        <end position="41"/>
    </location>
</feature>
<keyword evidence="3" id="KW-1185">Reference proteome</keyword>
<gene>
    <name evidence="2" type="ORF">CRENBAI_015648</name>
</gene>
<proteinExistence type="predicted"/>
<comment type="caution">
    <text evidence="2">The sequence shown here is derived from an EMBL/GenBank/DDBJ whole genome shotgun (WGS) entry which is preliminary data.</text>
</comment>
<dbReference type="AlphaFoldDB" id="A0AAV9SIS0"/>
<feature type="compositionally biased region" description="Polar residues" evidence="1">
    <location>
        <begin position="19"/>
        <end position="29"/>
    </location>
</feature>
<feature type="compositionally biased region" description="Polar residues" evidence="1">
    <location>
        <begin position="104"/>
        <end position="126"/>
    </location>
</feature>
<feature type="compositionally biased region" description="Basic residues" evidence="1">
    <location>
        <begin position="57"/>
        <end position="72"/>
    </location>
</feature>
<dbReference type="EMBL" id="JAHHUM010000323">
    <property type="protein sequence ID" value="KAK5620998.1"/>
    <property type="molecule type" value="Genomic_DNA"/>
</dbReference>
<dbReference type="Proteomes" id="UP001311232">
    <property type="component" value="Unassembled WGS sequence"/>
</dbReference>
<evidence type="ECO:0000256" key="1">
    <source>
        <dbReference type="SAM" id="MobiDB-lite"/>
    </source>
</evidence>
<evidence type="ECO:0000313" key="2">
    <source>
        <dbReference type="EMBL" id="KAK5620998.1"/>
    </source>
</evidence>
<organism evidence="2 3">
    <name type="scientific">Crenichthys baileyi</name>
    <name type="common">White River springfish</name>
    <dbReference type="NCBI Taxonomy" id="28760"/>
    <lineage>
        <taxon>Eukaryota</taxon>
        <taxon>Metazoa</taxon>
        <taxon>Chordata</taxon>
        <taxon>Craniata</taxon>
        <taxon>Vertebrata</taxon>
        <taxon>Euteleostomi</taxon>
        <taxon>Actinopterygii</taxon>
        <taxon>Neopterygii</taxon>
        <taxon>Teleostei</taxon>
        <taxon>Neoteleostei</taxon>
        <taxon>Acanthomorphata</taxon>
        <taxon>Ovalentaria</taxon>
        <taxon>Atherinomorphae</taxon>
        <taxon>Cyprinodontiformes</taxon>
        <taxon>Goodeidae</taxon>
        <taxon>Crenichthys</taxon>
    </lineage>
</organism>
<accession>A0AAV9SIS0</accession>
<reference evidence="2 3" key="1">
    <citation type="submission" date="2021-06" db="EMBL/GenBank/DDBJ databases">
        <authorList>
            <person name="Palmer J.M."/>
        </authorList>
    </citation>
    <scope>NUCLEOTIDE SEQUENCE [LARGE SCALE GENOMIC DNA]</scope>
    <source>
        <strain evidence="2 3">MEX-2019</strain>
        <tissue evidence="2">Muscle</tissue>
    </source>
</reference>
<feature type="region of interest" description="Disordered" evidence="1">
    <location>
        <begin position="1"/>
        <end position="136"/>
    </location>
</feature>
<protein>
    <submittedName>
        <fullName evidence="2">Uncharacterized protein</fullName>
    </submittedName>
</protein>
<evidence type="ECO:0000313" key="3">
    <source>
        <dbReference type="Proteomes" id="UP001311232"/>
    </source>
</evidence>
<feature type="compositionally biased region" description="Polar residues" evidence="1">
    <location>
        <begin position="73"/>
        <end position="93"/>
    </location>
</feature>
<name>A0AAV9SIS0_9TELE</name>
<sequence length="172" mass="19200">MQTPSQHRHMHPSIDRGTETASDSQAAKQTPQRTTPPTTVPRGKRPAQQTEACNRKATAHTTKRLYPPRRRTTNIQASQSQRHSHSNGDTTHPSIRLWGHSENHQPQAHTTHQEPPSRQTNLTPVQGQEARCSRTQKTKDNISLLKHLTQPLSPSGPSVSPIAIFDYALILV</sequence>